<reference evidence="9 11" key="1">
    <citation type="submission" date="2019-11" db="EMBL/GenBank/DDBJ databases">
        <title>Eggerthellaceae novel genus isolated from the rectal contents of marmort.</title>
        <authorList>
            <person name="Zhang G."/>
        </authorList>
    </citation>
    <scope>NUCLEOTIDE SEQUENCE [LARGE SCALE GENOMIC DNA]</scope>
    <source>
        <strain evidence="11">zg-886</strain>
        <strain evidence="9">Zg-886</strain>
    </source>
</reference>
<dbReference type="CDD" id="cd00537">
    <property type="entry name" value="MTHFR"/>
    <property type="match status" value="1"/>
</dbReference>
<keyword evidence="6 8" id="KW-0560">Oxidoreductase</keyword>
<dbReference type="AlphaFoldDB" id="A0A9E6MSP3"/>
<accession>A0A9E6MSP3</accession>
<evidence type="ECO:0000256" key="5">
    <source>
        <dbReference type="ARBA" id="ARBA00022827"/>
    </source>
</evidence>
<dbReference type="InterPro" id="IPR029041">
    <property type="entry name" value="FAD-linked_oxidoreductase-like"/>
</dbReference>
<dbReference type="Proteomes" id="UP000671910">
    <property type="component" value="Chromosome"/>
</dbReference>
<reference evidence="10" key="2">
    <citation type="submission" date="2021-04" db="EMBL/GenBank/DDBJ databases">
        <title>Novel species in family Eggerthellaceae.</title>
        <authorList>
            <person name="Zhang G."/>
        </authorList>
    </citation>
    <scope>NUCLEOTIDE SEQUENCE</scope>
    <source>
        <strain evidence="10">Zg-886</strain>
    </source>
</reference>
<dbReference type="GO" id="GO:0005829">
    <property type="term" value="C:cytosol"/>
    <property type="evidence" value="ECO:0007669"/>
    <property type="project" value="TreeGrafter"/>
</dbReference>
<dbReference type="Pfam" id="PF02219">
    <property type="entry name" value="MTHFR"/>
    <property type="match status" value="1"/>
</dbReference>
<dbReference type="PANTHER" id="PTHR45754">
    <property type="entry name" value="METHYLENETETRAHYDROFOLATE REDUCTASE"/>
    <property type="match status" value="1"/>
</dbReference>
<protein>
    <recommendedName>
        <fullName evidence="8">Methylenetetrahydrofolate reductase</fullName>
    </recommendedName>
</protein>
<evidence type="ECO:0000256" key="1">
    <source>
        <dbReference type="ARBA" id="ARBA00001974"/>
    </source>
</evidence>
<organism evidence="10 12">
    <name type="scientific">Xiamenia xianingshaonis</name>
    <dbReference type="NCBI Taxonomy" id="2682776"/>
    <lineage>
        <taxon>Bacteria</taxon>
        <taxon>Bacillati</taxon>
        <taxon>Actinomycetota</taxon>
        <taxon>Coriobacteriia</taxon>
        <taxon>Eggerthellales</taxon>
        <taxon>Eggerthellaceae</taxon>
        <taxon>Xiamenia</taxon>
    </lineage>
</organism>
<evidence type="ECO:0000256" key="2">
    <source>
        <dbReference type="ARBA" id="ARBA00004777"/>
    </source>
</evidence>
<evidence type="ECO:0000313" key="9">
    <source>
        <dbReference type="EMBL" id="NHM14676.1"/>
    </source>
</evidence>
<dbReference type="InterPro" id="IPR003171">
    <property type="entry name" value="Mehydrof_redctse-like"/>
</dbReference>
<evidence type="ECO:0000313" key="10">
    <source>
        <dbReference type="EMBL" id="QTU85258.1"/>
    </source>
</evidence>
<evidence type="ECO:0000313" key="12">
    <source>
        <dbReference type="Proteomes" id="UP000671910"/>
    </source>
</evidence>
<dbReference type="GO" id="GO:0071949">
    <property type="term" value="F:FAD binding"/>
    <property type="evidence" value="ECO:0007669"/>
    <property type="project" value="TreeGrafter"/>
</dbReference>
<comment type="catalytic activity">
    <reaction evidence="7">
        <text>(6S)-5-methyl-5,6,7,8-tetrahydrofolate + NAD(+) = (6R)-5,10-methylene-5,6,7,8-tetrahydrofolate + NADH + H(+)</text>
        <dbReference type="Rhea" id="RHEA:19821"/>
        <dbReference type="ChEBI" id="CHEBI:15378"/>
        <dbReference type="ChEBI" id="CHEBI:15636"/>
        <dbReference type="ChEBI" id="CHEBI:18608"/>
        <dbReference type="ChEBI" id="CHEBI:57540"/>
        <dbReference type="ChEBI" id="CHEBI:57945"/>
        <dbReference type="EC" id="1.5.1.54"/>
    </reaction>
    <physiologicalReaction direction="right-to-left" evidence="7">
        <dbReference type="Rhea" id="RHEA:19823"/>
    </physiologicalReaction>
</comment>
<evidence type="ECO:0000256" key="8">
    <source>
        <dbReference type="RuleBase" id="RU003862"/>
    </source>
</evidence>
<dbReference type="PANTHER" id="PTHR45754:SF3">
    <property type="entry name" value="METHYLENETETRAHYDROFOLATE REDUCTASE (NADPH)"/>
    <property type="match status" value="1"/>
</dbReference>
<keyword evidence="5 8" id="KW-0274">FAD</keyword>
<dbReference type="GO" id="GO:0106312">
    <property type="term" value="F:methylenetetrahydrofolate reductase (NADH) activity"/>
    <property type="evidence" value="ECO:0007669"/>
    <property type="project" value="UniProtKB-EC"/>
</dbReference>
<evidence type="ECO:0000256" key="4">
    <source>
        <dbReference type="ARBA" id="ARBA00022630"/>
    </source>
</evidence>
<keyword evidence="11" id="KW-1185">Reference proteome</keyword>
<comment type="similarity">
    <text evidence="3 8">Belongs to the methylenetetrahydrofolate reductase family.</text>
</comment>
<keyword evidence="4 8" id="KW-0285">Flavoprotein</keyword>
<evidence type="ECO:0000256" key="6">
    <source>
        <dbReference type="ARBA" id="ARBA00023002"/>
    </source>
</evidence>
<evidence type="ECO:0000256" key="7">
    <source>
        <dbReference type="ARBA" id="ARBA00048628"/>
    </source>
</evidence>
<evidence type="ECO:0000313" key="11">
    <source>
        <dbReference type="Proteomes" id="UP000636394"/>
    </source>
</evidence>
<dbReference type="Proteomes" id="UP000636394">
    <property type="component" value="Unassembled WGS sequence"/>
</dbReference>
<name>A0A9E6MSP3_9ACTN</name>
<sequence length="286" mass="30356">MLNEARRAARPTLSFEMFPPKGVLTVERAREVASELAVLRPDFVSVTCSAGGGGNGSDGATTAIAAMIQDEFAVASVAHLTCVGATRQTVADTLADMQARGVRTVMALRGDLPEGVSEHHGDYELACDLIPELKEAGFCAGAAAYPEGHITCTDRRTSLEHLKAKQAAGADFFVTQLAFDNEDILQFVDAARRARITVPIVCGVMPFVSKSQITRMVFLCGASLPSPVIKLLARYENDPASLAQAGIEYACGQLEGLVAEGVDGVHVYTMNRADVARAAREVVATR</sequence>
<dbReference type="EMBL" id="WPCR01000009">
    <property type="protein sequence ID" value="NHM14676.1"/>
    <property type="molecule type" value="Genomic_DNA"/>
</dbReference>
<comment type="cofactor">
    <cofactor evidence="1 8">
        <name>FAD</name>
        <dbReference type="ChEBI" id="CHEBI:57692"/>
    </cofactor>
</comment>
<evidence type="ECO:0000256" key="3">
    <source>
        <dbReference type="ARBA" id="ARBA00006743"/>
    </source>
</evidence>
<dbReference type="Gene3D" id="3.20.20.220">
    <property type="match status" value="1"/>
</dbReference>
<proteinExistence type="inferred from homology"/>
<dbReference type="GO" id="GO:0009086">
    <property type="term" value="P:methionine biosynthetic process"/>
    <property type="evidence" value="ECO:0007669"/>
    <property type="project" value="TreeGrafter"/>
</dbReference>
<dbReference type="SUPFAM" id="SSF51730">
    <property type="entry name" value="FAD-linked oxidoreductase"/>
    <property type="match status" value="1"/>
</dbReference>
<comment type="pathway">
    <text evidence="2 8">One-carbon metabolism; tetrahydrofolate interconversion.</text>
</comment>
<dbReference type="EMBL" id="CP072829">
    <property type="protein sequence ID" value="QTU85258.1"/>
    <property type="molecule type" value="Genomic_DNA"/>
</dbReference>
<gene>
    <name evidence="9" type="ORF">GMI68_07860</name>
    <name evidence="10" type="ORF">J7S26_08095</name>
</gene>
<dbReference type="KEGG" id="ebz:J7S26_08095"/>
<dbReference type="GO" id="GO:0035999">
    <property type="term" value="P:tetrahydrofolate interconversion"/>
    <property type="evidence" value="ECO:0007669"/>
    <property type="project" value="TreeGrafter"/>
</dbReference>